<feature type="domain" description="F-box" evidence="2">
    <location>
        <begin position="53"/>
        <end position="86"/>
    </location>
</feature>
<feature type="non-terminal residue" evidence="3">
    <location>
        <position position="1"/>
    </location>
</feature>
<comment type="caution">
    <text evidence="3">The sequence shown here is derived from an EMBL/GenBank/DDBJ whole genome shotgun (WGS) entry which is preliminary data.</text>
</comment>
<dbReference type="PANTHER" id="PTHR36140:SF1">
    <property type="entry name" value="F-BOX DOMAIN CONTAINING PROTEIN, EXPRESSED"/>
    <property type="match status" value="1"/>
</dbReference>
<keyword evidence="4" id="KW-1185">Reference proteome</keyword>
<dbReference type="Gene3D" id="3.80.10.10">
    <property type="entry name" value="Ribonuclease Inhibitor"/>
    <property type="match status" value="1"/>
</dbReference>
<dbReference type="OrthoDB" id="618196at2759"/>
<dbReference type="Pfam" id="PF12937">
    <property type="entry name" value="F-box-like"/>
    <property type="match status" value="1"/>
</dbReference>
<accession>A0A5J9U2L8</accession>
<organism evidence="3 4">
    <name type="scientific">Eragrostis curvula</name>
    <name type="common">weeping love grass</name>
    <dbReference type="NCBI Taxonomy" id="38414"/>
    <lineage>
        <taxon>Eukaryota</taxon>
        <taxon>Viridiplantae</taxon>
        <taxon>Streptophyta</taxon>
        <taxon>Embryophyta</taxon>
        <taxon>Tracheophyta</taxon>
        <taxon>Spermatophyta</taxon>
        <taxon>Magnoliopsida</taxon>
        <taxon>Liliopsida</taxon>
        <taxon>Poales</taxon>
        <taxon>Poaceae</taxon>
        <taxon>PACMAD clade</taxon>
        <taxon>Chloridoideae</taxon>
        <taxon>Eragrostideae</taxon>
        <taxon>Eragrostidinae</taxon>
        <taxon>Eragrostis</taxon>
    </lineage>
</organism>
<gene>
    <name evidence="3" type="ORF">EJB05_33486</name>
</gene>
<name>A0A5J9U2L8_9POAL</name>
<feature type="region of interest" description="Disordered" evidence="1">
    <location>
        <begin position="1"/>
        <end position="23"/>
    </location>
</feature>
<evidence type="ECO:0000313" key="3">
    <source>
        <dbReference type="EMBL" id="TVU17448.1"/>
    </source>
</evidence>
<dbReference type="Gramene" id="TVU17448">
    <property type="protein sequence ID" value="TVU17448"/>
    <property type="gene ID" value="EJB05_33486"/>
</dbReference>
<dbReference type="PANTHER" id="PTHR36140">
    <property type="entry name" value="F-BOX DOMAIN-CONTAINING PROTEIN-RELATED"/>
    <property type="match status" value="1"/>
</dbReference>
<reference evidence="3 4" key="1">
    <citation type="journal article" date="2019" name="Sci. Rep.">
        <title>A high-quality genome of Eragrostis curvula grass provides insights into Poaceae evolution and supports new strategies to enhance forage quality.</title>
        <authorList>
            <person name="Carballo J."/>
            <person name="Santos B.A.C.M."/>
            <person name="Zappacosta D."/>
            <person name="Garbus I."/>
            <person name="Selva J.P."/>
            <person name="Gallo C.A."/>
            <person name="Diaz A."/>
            <person name="Albertini E."/>
            <person name="Caccamo M."/>
            <person name="Echenique V."/>
        </authorList>
    </citation>
    <scope>NUCLEOTIDE SEQUENCE [LARGE SCALE GENOMIC DNA]</scope>
    <source>
        <strain evidence="4">cv. Victoria</strain>
        <tissue evidence="3">Leaf</tissue>
    </source>
</reference>
<proteinExistence type="predicted"/>
<evidence type="ECO:0000259" key="2">
    <source>
        <dbReference type="Pfam" id="PF12937"/>
    </source>
</evidence>
<dbReference type="InterPro" id="IPR036047">
    <property type="entry name" value="F-box-like_dom_sf"/>
</dbReference>
<dbReference type="AlphaFoldDB" id="A0A5J9U2L8"/>
<dbReference type="CDD" id="cd09917">
    <property type="entry name" value="F-box_SF"/>
    <property type="match status" value="1"/>
</dbReference>
<dbReference type="InterPro" id="IPR032675">
    <property type="entry name" value="LRR_dom_sf"/>
</dbReference>
<sequence>MPPAKRARKNAAAAYPPSWNNNGRWLSLRTSKRLKRSPLGDQDDDDDGLPFSDEILLTIFACSALSLADLVRCAATCRRWLRLVWTEADFICRSSEDHGHAAVLAVGFFHQSPACETNCSAPRFIPLPLTTLRLPGASLDALFDGEVFTGFLLLELRPGSRGASLRLAVVNPMMGDVRILPTLSNKDKPGFYACAILTADDLSSNAANPLLRSRSAFLVIIIYRRNKFAACRFYSSETGAWAPECKVTGATLSGARLNQLYMNAAAVAIGGSVFWQANQAVVSLCVNTLEARLQFLPMNRGWITEERRIVNNCLITASSDGKLGLVEAWVHRRNSANWNKIEVRVLVPDQDDCSGRRWKEAEDMMLVLEPYVLRHPLSVYLLGVCEKSRVIFCCLLRWRSIEVYVLARHGEEEGTTDPWGCPGRHPLGVPQFARELPRSHLRMALCGPAKAHEEEYKGKRDHRDGGASLP</sequence>
<dbReference type="SUPFAM" id="SSF81383">
    <property type="entry name" value="F-box domain"/>
    <property type="match status" value="1"/>
</dbReference>
<dbReference type="InterPro" id="IPR001810">
    <property type="entry name" value="F-box_dom"/>
</dbReference>
<dbReference type="EMBL" id="RWGY01000029">
    <property type="protein sequence ID" value="TVU17448.1"/>
    <property type="molecule type" value="Genomic_DNA"/>
</dbReference>
<evidence type="ECO:0000256" key="1">
    <source>
        <dbReference type="SAM" id="MobiDB-lite"/>
    </source>
</evidence>
<dbReference type="Proteomes" id="UP000324897">
    <property type="component" value="Chromosome 7"/>
</dbReference>
<evidence type="ECO:0000313" key="4">
    <source>
        <dbReference type="Proteomes" id="UP000324897"/>
    </source>
</evidence>
<protein>
    <recommendedName>
        <fullName evidence="2">F-box domain-containing protein</fullName>
    </recommendedName>
</protein>